<keyword evidence="2" id="KW-0732">Signal</keyword>
<feature type="region of interest" description="Disordered" evidence="1">
    <location>
        <begin position="76"/>
        <end position="101"/>
    </location>
</feature>
<accession>A0A085NIK5</accession>
<organism evidence="4">
    <name type="scientific">Trichuris suis</name>
    <name type="common">pig whipworm</name>
    <dbReference type="NCBI Taxonomy" id="68888"/>
    <lineage>
        <taxon>Eukaryota</taxon>
        <taxon>Metazoa</taxon>
        <taxon>Ecdysozoa</taxon>
        <taxon>Nematoda</taxon>
        <taxon>Enoplea</taxon>
        <taxon>Dorylaimia</taxon>
        <taxon>Trichinellida</taxon>
        <taxon>Trichuridae</taxon>
        <taxon>Trichuris</taxon>
    </lineage>
</organism>
<feature type="signal peptide" evidence="2">
    <location>
        <begin position="1"/>
        <end position="22"/>
    </location>
</feature>
<keyword evidence="5" id="KW-1185">Reference proteome</keyword>
<sequence>MFAGALSFAGVGLFACGRLVNCLRQTRDHLERFDSVKRGLKWCSAMIRVDNGLFATVTDHPVTALRSMRLFTLVPAGSDSDRPNPVPDCTGRDRYTLNGAR</sequence>
<evidence type="ECO:0000256" key="1">
    <source>
        <dbReference type="SAM" id="MobiDB-lite"/>
    </source>
</evidence>
<protein>
    <submittedName>
        <fullName evidence="4">Uncharacterized protein</fullName>
    </submittedName>
</protein>
<dbReference type="EMBL" id="KL363286">
    <property type="protein sequence ID" value="KFD48714.1"/>
    <property type="molecule type" value="Genomic_DNA"/>
</dbReference>
<evidence type="ECO:0000313" key="3">
    <source>
        <dbReference type="EMBL" id="KFD48714.1"/>
    </source>
</evidence>
<evidence type="ECO:0000313" key="4">
    <source>
        <dbReference type="EMBL" id="KFD69301.1"/>
    </source>
</evidence>
<name>A0A085NIK5_9BILA</name>
<evidence type="ECO:0000313" key="5">
    <source>
        <dbReference type="Proteomes" id="UP000030764"/>
    </source>
</evidence>
<dbReference type="EMBL" id="KL367496">
    <property type="protein sequence ID" value="KFD69301.1"/>
    <property type="molecule type" value="Genomic_DNA"/>
</dbReference>
<dbReference type="AlphaFoldDB" id="A0A085NIK5"/>
<dbReference type="Proteomes" id="UP000030758">
    <property type="component" value="Unassembled WGS sequence"/>
</dbReference>
<evidence type="ECO:0000256" key="2">
    <source>
        <dbReference type="SAM" id="SignalP"/>
    </source>
</evidence>
<gene>
    <name evidence="3" type="ORF">M513_10425</name>
    <name evidence="4" type="ORF">M514_10425</name>
</gene>
<feature type="chain" id="PRO_5010405391" evidence="2">
    <location>
        <begin position="23"/>
        <end position="101"/>
    </location>
</feature>
<reference evidence="4 5" key="1">
    <citation type="journal article" date="2014" name="Nat. Genet.">
        <title>Genome and transcriptome of the porcine whipworm Trichuris suis.</title>
        <authorList>
            <person name="Jex A.R."/>
            <person name="Nejsum P."/>
            <person name="Schwarz E.M."/>
            <person name="Hu L."/>
            <person name="Young N.D."/>
            <person name="Hall R.S."/>
            <person name="Korhonen P.K."/>
            <person name="Liao S."/>
            <person name="Thamsborg S."/>
            <person name="Xia J."/>
            <person name="Xu P."/>
            <person name="Wang S."/>
            <person name="Scheerlinck J.P."/>
            <person name="Hofmann A."/>
            <person name="Sternberg P.W."/>
            <person name="Wang J."/>
            <person name="Gasser R.B."/>
        </authorList>
    </citation>
    <scope>NUCLEOTIDE SEQUENCE [LARGE SCALE GENOMIC DNA]</scope>
    <source>
        <strain evidence="4">DCEP-RM93F</strain>
        <strain evidence="3">DCEP-RM93M</strain>
    </source>
</reference>
<proteinExistence type="predicted"/>
<dbReference type="Proteomes" id="UP000030764">
    <property type="component" value="Unassembled WGS sequence"/>
</dbReference>